<name>A0A2S5A6P1_9SPHI</name>
<dbReference type="InterPro" id="IPR019619">
    <property type="entry name" value="DUF2490"/>
</dbReference>
<evidence type="ECO:0000313" key="3">
    <source>
        <dbReference type="Proteomes" id="UP000236893"/>
    </source>
</evidence>
<reference evidence="2 3" key="1">
    <citation type="submission" date="2018-01" db="EMBL/GenBank/DDBJ databases">
        <authorList>
            <person name="Gaut B.S."/>
            <person name="Morton B.R."/>
            <person name="Clegg M.T."/>
            <person name="Duvall M.R."/>
        </authorList>
    </citation>
    <scope>NUCLEOTIDE SEQUENCE [LARGE SCALE GENOMIC DNA]</scope>
    <source>
        <strain evidence="2 3">HR-AV</strain>
    </source>
</reference>
<feature type="chain" id="PRO_5015782681" description="DUF2490 domain-containing protein" evidence="1">
    <location>
        <begin position="21"/>
        <end position="257"/>
    </location>
</feature>
<sequence>MRRCSILLIVFILQIGCASAQTQKVVNHNAMSWFSLNNVVKFSDKWAAVADFHNRRQDFMAETNFWFVRFGGGYYIKPNMRVVAGYAHLWLTPAEGLSNWQDENRFYTEFLLNQKLGTVGLTQRLRVEQRWQEKLSNDVKVGMKFTNRVRYLLSATIPVFKGEKAAKLPALCLSDEILLNFGKEVVYNSMDQNRLFIGIKQNITKSLNFDFGYMNVYQQKSSGNVYDSNNTMRLFFYYTLDLKRKAVVLPPPHESGD</sequence>
<keyword evidence="3" id="KW-1185">Reference proteome</keyword>
<dbReference type="RefSeq" id="WP_103788142.1">
    <property type="nucleotide sequence ID" value="NZ_PQVF01000003.1"/>
</dbReference>
<proteinExistence type="predicted"/>
<evidence type="ECO:0008006" key="4">
    <source>
        <dbReference type="Google" id="ProtNLM"/>
    </source>
</evidence>
<dbReference type="Pfam" id="PF10677">
    <property type="entry name" value="DUF2490"/>
    <property type="match status" value="1"/>
</dbReference>
<evidence type="ECO:0000256" key="1">
    <source>
        <dbReference type="SAM" id="SignalP"/>
    </source>
</evidence>
<accession>A0A2S5A6P1</accession>
<dbReference type="Proteomes" id="UP000236893">
    <property type="component" value="Unassembled WGS sequence"/>
</dbReference>
<keyword evidence="1" id="KW-0732">Signal</keyword>
<organism evidence="2 3">
    <name type="scientific">Solitalea longa</name>
    <dbReference type="NCBI Taxonomy" id="2079460"/>
    <lineage>
        <taxon>Bacteria</taxon>
        <taxon>Pseudomonadati</taxon>
        <taxon>Bacteroidota</taxon>
        <taxon>Sphingobacteriia</taxon>
        <taxon>Sphingobacteriales</taxon>
        <taxon>Sphingobacteriaceae</taxon>
        <taxon>Solitalea</taxon>
    </lineage>
</organism>
<gene>
    <name evidence="2" type="ORF">C3K47_05665</name>
</gene>
<dbReference type="AlphaFoldDB" id="A0A2S5A6P1"/>
<protein>
    <recommendedName>
        <fullName evidence="4">DUF2490 domain-containing protein</fullName>
    </recommendedName>
</protein>
<dbReference type="EMBL" id="PQVF01000003">
    <property type="protein sequence ID" value="POY38012.1"/>
    <property type="molecule type" value="Genomic_DNA"/>
</dbReference>
<comment type="caution">
    <text evidence="2">The sequence shown here is derived from an EMBL/GenBank/DDBJ whole genome shotgun (WGS) entry which is preliminary data.</text>
</comment>
<evidence type="ECO:0000313" key="2">
    <source>
        <dbReference type="EMBL" id="POY38012.1"/>
    </source>
</evidence>
<feature type="signal peptide" evidence="1">
    <location>
        <begin position="1"/>
        <end position="20"/>
    </location>
</feature>
<dbReference type="OrthoDB" id="1118734at2"/>